<dbReference type="PANTHER" id="PTHR11735">
    <property type="entry name" value="TRNA N6-ADENOSINE THREONYLCARBAMOYLTRANSFERASE"/>
    <property type="match status" value="1"/>
</dbReference>
<dbReference type="GO" id="GO:0005737">
    <property type="term" value="C:cytoplasm"/>
    <property type="evidence" value="ECO:0007669"/>
    <property type="project" value="UniProtKB-SubCell"/>
</dbReference>
<dbReference type="EC" id="2.3.1.234" evidence="8"/>
<dbReference type="GO" id="GO:0002949">
    <property type="term" value="P:tRNA threonylcarbamoyladenosine modification"/>
    <property type="evidence" value="ECO:0007669"/>
    <property type="project" value="UniProtKB-UniRule"/>
</dbReference>
<feature type="binding site" evidence="8">
    <location>
        <begin position="133"/>
        <end position="137"/>
    </location>
    <ligand>
        <name>substrate</name>
    </ligand>
</feature>
<dbReference type="NCBIfam" id="TIGR00329">
    <property type="entry name" value="gcp_kae1"/>
    <property type="match status" value="1"/>
</dbReference>
<dbReference type="GO" id="GO:0005506">
    <property type="term" value="F:iron ion binding"/>
    <property type="evidence" value="ECO:0007669"/>
    <property type="project" value="UniProtKB-UniRule"/>
</dbReference>
<dbReference type="Pfam" id="PF00814">
    <property type="entry name" value="TsaD"/>
    <property type="match status" value="1"/>
</dbReference>
<comment type="cofactor">
    <cofactor evidence="8">
        <name>Fe(2+)</name>
        <dbReference type="ChEBI" id="CHEBI:29033"/>
    </cofactor>
    <text evidence="8">Binds 1 Fe(2+) ion per subunit.</text>
</comment>
<feature type="domain" description="Gcp-like" evidence="9">
    <location>
        <begin position="23"/>
        <end position="316"/>
    </location>
</feature>
<feature type="binding site" evidence="8">
    <location>
        <position position="281"/>
    </location>
    <ligand>
        <name>substrate</name>
    </ligand>
</feature>
<feature type="binding site" evidence="8">
    <location>
        <position position="179"/>
    </location>
    <ligand>
        <name>substrate</name>
    </ligand>
</feature>
<dbReference type="InterPro" id="IPR017861">
    <property type="entry name" value="KAE1/TsaD"/>
</dbReference>
<name>A0A0K8MB98_9PROT</name>
<organism evidence="10 11">
    <name type="scientific">Caedimonas varicaedens</name>
    <dbReference type="NCBI Taxonomy" id="1629334"/>
    <lineage>
        <taxon>Bacteria</taxon>
        <taxon>Pseudomonadati</taxon>
        <taxon>Pseudomonadota</taxon>
        <taxon>Alphaproteobacteria</taxon>
        <taxon>Holosporales</taxon>
        <taxon>Caedimonadaceae</taxon>
        <taxon>Caedimonas</taxon>
    </lineage>
</organism>
<keyword evidence="1 8" id="KW-0963">Cytoplasm</keyword>
<evidence type="ECO:0000313" key="10">
    <source>
        <dbReference type="EMBL" id="GAO97791.1"/>
    </source>
</evidence>
<dbReference type="EMBL" id="BBVC01000018">
    <property type="protein sequence ID" value="GAO97791.1"/>
    <property type="molecule type" value="Genomic_DNA"/>
</dbReference>
<dbReference type="FunFam" id="3.30.420.40:FF:000040">
    <property type="entry name" value="tRNA N6-adenosine threonylcarbamoyltransferase"/>
    <property type="match status" value="1"/>
</dbReference>
<dbReference type="AlphaFoldDB" id="A0A0K8MB98"/>
<sequence length="348" mass="37809">MLILGIETSCDETSAAIVSDRREILSNVLLTQLDQHIVCGGVVPEVAARSHLDQLDSVIRHALKEADITLDKIDAVAATGGPGLIGGVIVGVTTAKTIALAKNIPFIAVNHLAGHALTARLTHDIVFPYLLLLVSGGHCQLMIVQSPLDYDILGETMDDAAGEAFDKTAKLLGVPYPGGPQIEKLAKQGDPLKFQFPRPLFHKKEPEFSCSFSFSGLKTAVRQTIEKLGDLTEKTRADCAASFQYAVGEILANRTLNAMKKCQERNINLTHFVVAGGVAANEYLRQLLEKTAMSQNMKFVAPPLNLCTDNAAMIAWGGIEKMRLNQIDSLSFVPRPRWPLSELERISK</sequence>
<dbReference type="GO" id="GO:0061711">
    <property type="term" value="F:tRNA N(6)-L-threonylcarbamoyladenine synthase activity"/>
    <property type="evidence" value="ECO:0007669"/>
    <property type="project" value="UniProtKB-EC"/>
</dbReference>
<protein>
    <recommendedName>
        <fullName evidence="8">tRNA N6-adenosine threonylcarbamoyltransferase</fullName>
        <ecNumber evidence="8">2.3.1.234</ecNumber>
    </recommendedName>
    <alternativeName>
        <fullName evidence="8">N6-L-threonylcarbamoyladenine synthase</fullName>
        <shortName evidence="8">t(6)A synthase</shortName>
    </alternativeName>
    <alternativeName>
        <fullName evidence="8">t(6)A37 threonylcarbamoyladenosine biosynthesis protein TsaD</fullName>
    </alternativeName>
    <alternativeName>
        <fullName evidence="8">tRNA threonylcarbamoyladenosine biosynthesis protein TsaD</fullName>
    </alternativeName>
</protein>
<feature type="binding site" evidence="8">
    <location>
        <position position="309"/>
    </location>
    <ligand>
        <name>Fe cation</name>
        <dbReference type="ChEBI" id="CHEBI:24875"/>
    </ligand>
</feature>
<feature type="binding site" evidence="8">
    <location>
        <position position="111"/>
    </location>
    <ligand>
        <name>Fe cation</name>
        <dbReference type="ChEBI" id="CHEBI:24875"/>
    </ligand>
</feature>
<dbReference type="Gene3D" id="3.30.420.40">
    <property type="match status" value="2"/>
</dbReference>
<dbReference type="NCBIfam" id="TIGR03723">
    <property type="entry name" value="T6A_TsaD_YgjD"/>
    <property type="match status" value="1"/>
</dbReference>
<evidence type="ECO:0000256" key="7">
    <source>
        <dbReference type="ARBA" id="ARBA00048117"/>
    </source>
</evidence>
<comment type="function">
    <text evidence="8">Required for the formation of a threonylcarbamoyl group on adenosine at position 37 (t(6)A37) in tRNAs that read codons beginning with adenine. Is involved in the transfer of the threonylcarbamoyl moiety of threonylcarbamoyl-AMP (TC-AMP) to the N6 group of A37, together with TsaE and TsaB. TsaD likely plays a direct catalytic role in this reaction.</text>
</comment>
<evidence type="ECO:0000256" key="5">
    <source>
        <dbReference type="ARBA" id="ARBA00023004"/>
    </source>
</evidence>
<comment type="subcellular location">
    <subcellularLocation>
        <location evidence="8">Cytoplasm</location>
    </subcellularLocation>
</comment>
<evidence type="ECO:0000256" key="3">
    <source>
        <dbReference type="ARBA" id="ARBA00022694"/>
    </source>
</evidence>
<dbReference type="STRING" id="1629334.Cva_00431"/>
<keyword evidence="5 8" id="KW-0408">Iron</keyword>
<keyword evidence="3 8" id="KW-0819">tRNA processing</keyword>
<comment type="catalytic activity">
    <reaction evidence="7 8">
        <text>L-threonylcarbamoyladenylate + adenosine(37) in tRNA = N(6)-L-threonylcarbamoyladenosine(37) in tRNA + AMP + H(+)</text>
        <dbReference type="Rhea" id="RHEA:37059"/>
        <dbReference type="Rhea" id="RHEA-COMP:10162"/>
        <dbReference type="Rhea" id="RHEA-COMP:10163"/>
        <dbReference type="ChEBI" id="CHEBI:15378"/>
        <dbReference type="ChEBI" id="CHEBI:73682"/>
        <dbReference type="ChEBI" id="CHEBI:74411"/>
        <dbReference type="ChEBI" id="CHEBI:74418"/>
        <dbReference type="ChEBI" id="CHEBI:456215"/>
        <dbReference type="EC" id="2.3.1.234"/>
    </reaction>
</comment>
<dbReference type="InterPro" id="IPR043129">
    <property type="entry name" value="ATPase_NBD"/>
</dbReference>
<proteinExistence type="inferred from homology"/>
<dbReference type="CDD" id="cd24133">
    <property type="entry name" value="ASKHA_NBD_TsaD_bac"/>
    <property type="match status" value="1"/>
</dbReference>
<evidence type="ECO:0000256" key="8">
    <source>
        <dbReference type="HAMAP-Rule" id="MF_01445"/>
    </source>
</evidence>
<evidence type="ECO:0000256" key="4">
    <source>
        <dbReference type="ARBA" id="ARBA00022723"/>
    </source>
</evidence>
<feature type="binding site" evidence="8">
    <location>
        <position position="166"/>
    </location>
    <ligand>
        <name>substrate</name>
    </ligand>
</feature>
<reference evidence="10 11" key="1">
    <citation type="submission" date="2015-03" db="EMBL/GenBank/DDBJ databases">
        <title>Caedibacter varicaedens, whole genome shotgun sequence.</title>
        <authorList>
            <person name="Suzuki H."/>
            <person name="Dapper A.L."/>
            <person name="Gibson A.K."/>
            <person name="Jackson C."/>
            <person name="Lee H."/>
            <person name="Pejaver V.R."/>
            <person name="Doak T."/>
            <person name="Lynch M."/>
        </authorList>
    </citation>
    <scope>NUCLEOTIDE SEQUENCE [LARGE SCALE GENOMIC DNA]</scope>
</reference>
<keyword evidence="11" id="KW-1185">Reference proteome</keyword>
<evidence type="ECO:0000256" key="6">
    <source>
        <dbReference type="ARBA" id="ARBA00023315"/>
    </source>
</evidence>
<dbReference type="PRINTS" id="PR00789">
    <property type="entry name" value="OSIALOPTASE"/>
</dbReference>
<evidence type="ECO:0000313" key="11">
    <source>
        <dbReference type="Proteomes" id="UP000036771"/>
    </source>
</evidence>
<dbReference type="OrthoDB" id="9806197at2"/>
<feature type="binding site" evidence="8">
    <location>
        <position position="183"/>
    </location>
    <ligand>
        <name>substrate</name>
    </ligand>
</feature>
<gene>
    <name evidence="8 10" type="primary">tsaD</name>
    <name evidence="10" type="ORF">Cva_00431</name>
</gene>
<keyword evidence="6 8" id="KW-0012">Acyltransferase</keyword>
<dbReference type="InterPro" id="IPR022450">
    <property type="entry name" value="TsaD"/>
</dbReference>
<dbReference type="Proteomes" id="UP000036771">
    <property type="component" value="Unassembled WGS sequence"/>
</dbReference>
<evidence type="ECO:0000256" key="1">
    <source>
        <dbReference type="ARBA" id="ARBA00022490"/>
    </source>
</evidence>
<dbReference type="PANTHER" id="PTHR11735:SF6">
    <property type="entry name" value="TRNA N6-ADENOSINE THREONYLCARBAMOYLTRANSFERASE, MITOCHONDRIAL"/>
    <property type="match status" value="1"/>
</dbReference>
<evidence type="ECO:0000259" key="9">
    <source>
        <dbReference type="Pfam" id="PF00814"/>
    </source>
</evidence>
<dbReference type="InterPro" id="IPR000905">
    <property type="entry name" value="Gcp-like_dom"/>
</dbReference>
<accession>A0A0K8MB98</accession>
<keyword evidence="2 8" id="KW-0808">Transferase</keyword>
<evidence type="ECO:0000256" key="2">
    <source>
        <dbReference type="ARBA" id="ARBA00022679"/>
    </source>
</evidence>
<keyword evidence="4 8" id="KW-0479">Metal-binding</keyword>
<comment type="caution">
    <text evidence="10">The sequence shown here is derived from an EMBL/GenBank/DDBJ whole genome shotgun (WGS) entry which is preliminary data.</text>
</comment>
<dbReference type="HAMAP" id="MF_01445">
    <property type="entry name" value="TsaD"/>
    <property type="match status" value="1"/>
</dbReference>
<dbReference type="FunFam" id="3.30.420.40:FF:000012">
    <property type="entry name" value="tRNA N6-adenosine threonylcarbamoyltransferase"/>
    <property type="match status" value="1"/>
</dbReference>
<dbReference type="SUPFAM" id="SSF53067">
    <property type="entry name" value="Actin-like ATPase domain"/>
    <property type="match status" value="2"/>
</dbReference>
<comment type="similarity">
    <text evidence="8">Belongs to the KAE1 / TsaD family.</text>
</comment>
<feature type="binding site" evidence="8">
    <location>
        <position position="115"/>
    </location>
    <ligand>
        <name>Fe cation</name>
        <dbReference type="ChEBI" id="CHEBI:24875"/>
    </ligand>
</feature>